<gene>
    <name evidence="1" type="ORF">J9253_06530</name>
</gene>
<accession>A0ABX7WVE9</accession>
<evidence type="ECO:0000313" key="2">
    <source>
        <dbReference type="Proteomes" id="UP000672039"/>
    </source>
</evidence>
<reference evidence="1 2" key="1">
    <citation type="submission" date="2021-04" db="EMBL/GenBank/DDBJ databases">
        <title>Genomics, taxonomy and metabolism of representatives of sulfur bacteria of the genus Thiothrix: Thiothrix fructosivorans QT, Thiothrix unzii A1T and three new species, Thiothrix subterranea sp. nov., Thiothrix litoralis sp. nov. and 'Candidatus Thiothrix anitrata' sp. nov.</title>
        <authorList>
            <person name="Ravin N.V."/>
            <person name="Smolyakov D."/>
            <person name="Rudenko T.S."/>
            <person name="Mardanov A.V."/>
            <person name="Beletsky A.V."/>
            <person name="Markov N.D."/>
            <person name="Fomenkov A.I."/>
            <person name="Roberts R.J."/>
            <person name="Karnachuk O.V."/>
            <person name="Novikov A."/>
            <person name="Grabovich M.Y."/>
        </authorList>
    </citation>
    <scope>NUCLEOTIDE SEQUENCE [LARGE SCALE GENOMIC DNA]</scope>
    <source>
        <strain evidence="1 2">AS</strain>
    </source>
</reference>
<evidence type="ECO:0000313" key="1">
    <source>
        <dbReference type="EMBL" id="QTR47585.1"/>
    </source>
</evidence>
<dbReference type="EMBL" id="CP072801">
    <property type="protein sequence ID" value="QTR47585.1"/>
    <property type="molecule type" value="Genomic_DNA"/>
</dbReference>
<dbReference type="Proteomes" id="UP000672039">
    <property type="component" value="Chromosome"/>
</dbReference>
<keyword evidence="2" id="KW-1185">Reference proteome</keyword>
<organism evidence="1 2">
    <name type="scientific">Thiothrix litoralis</name>
    <dbReference type="NCBI Taxonomy" id="2891210"/>
    <lineage>
        <taxon>Bacteria</taxon>
        <taxon>Pseudomonadati</taxon>
        <taxon>Pseudomonadota</taxon>
        <taxon>Gammaproteobacteria</taxon>
        <taxon>Thiotrichales</taxon>
        <taxon>Thiotrichaceae</taxon>
        <taxon>Thiothrix</taxon>
    </lineage>
</organism>
<protein>
    <submittedName>
        <fullName evidence="1">Uncharacterized protein</fullName>
    </submittedName>
</protein>
<proteinExistence type="predicted"/>
<name>A0ABX7WVE9_9GAMM</name>
<sequence length="47" mass="5589">MLHELLTRQQEELTFADDPKRQMRLERDINATTARLAQVETELARYS</sequence>
<dbReference type="RefSeq" id="WP_210223845.1">
    <property type="nucleotide sequence ID" value="NZ_CP072801.1"/>
</dbReference>